<evidence type="ECO:0000256" key="1">
    <source>
        <dbReference type="SAM" id="MobiDB-lite"/>
    </source>
</evidence>
<protein>
    <recommendedName>
        <fullName evidence="4">DUF2742 domain-containing protein</fullName>
    </recommendedName>
</protein>
<evidence type="ECO:0000313" key="3">
    <source>
        <dbReference type="Proteomes" id="UP001500888"/>
    </source>
</evidence>
<evidence type="ECO:0000313" key="2">
    <source>
        <dbReference type="EMBL" id="GAA3800484.1"/>
    </source>
</evidence>
<feature type="compositionally biased region" description="Basic and acidic residues" evidence="1">
    <location>
        <begin position="134"/>
        <end position="143"/>
    </location>
</feature>
<accession>A0ABP7HRX3</accession>
<keyword evidence="3" id="KW-1185">Reference proteome</keyword>
<evidence type="ECO:0008006" key="4">
    <source>
        <dbReference type="Google" id="ProtNLM"/>
    </source>
</evidence>
<sequence>MIRVRPRCWDPAERAAARQLDQMEPAWAVWYGLGARRFYAAAVWAACEPLMVQAGTADELRDRMREAEVGDLMREAERRDLVLQAERSAWARRPRPPTALVPREALPARPGLAPRVPLPARPVPMTPSYGRPCSYRDKVDRSGGRRSALGLDQGSL</sequence>
<proteinExistence type="predicted"/>
<feature type="compositionally biased region" description="Low complexity" evidence="1">
    <location>
        <begin position="102"/>
        <end position="115"/>
    </location>
</feature>
<dbReference type="EMBL" id="BAAAZR010000002">
    <property type="protein sequence ID" value="GAA3800484.1"/>
    <property type="molecule type" value="Genomic_DNA"/>
</dbReference>
<feature type="compositionally biased region" description="Pro residues" evidence="1">
    <location>
        <begin position="116"/>
        <end position="125"/>
    </location>
</feature>
<name>A0ABP7HRX3_9ACTN</name>
<dbReference type="Proteomes" id="UP001500888">
    <property type="component" value="Unassembled WGS sequence"/>
</dbReference>
<gene>
    <name evidence="2" type="ORF">GCM10022226_20110</name>
</gene>
<comment type="caution">
    <text evidence="2">The sequence shown here is derived from an EMBL/GenBank/DDBJ whole genome shotgun (WGS) entry which is preliminary data.</text>
</comment>
<reference evidence="3" key="1">
    <citation type="journal article" date="2019" name="Int. J. Syst. Evol. Microbiol.">
        <title>The Global Catalogue of Microorganisms (GCM) 10K type strain sequencing project: providing services to taxonomists for standard genome sequencing and annotation.</title>
        <authorList>
            <consortium name="The Broad Institute Genomics Platform"/>
            <consortium name="The Broad Institute Genome Sequencing Center for Infectious Disease"/>
            <person name="Wu L."/>
            <person name="Ma J."/>
        </authorList>
    </citation>
    <scope>NUCLEOTIDE SEQUENCE [LARGE SCALE GENOMIC DNA]</scope>
    <source>
        <strain evidence="3">JCM 16908</strain>
    </source>
</reference>
<feature type="region of interest" description="Disordered" evidence="1">
    <location>
        <begin position="101"/>
        <end position="156"/>
    </location>
</feature>
<organism evidence="2 3">
    <name type="scientific">Sphaerisporangium flaviroseum</name>
    <dbReference type="NCBI Taxonomy" id="509199"/>
    <lineage>
        <taxon>Bacteria</taxon>
        <taxon>Bacillati</taxon>
        <taxon>Actinomycetota</taxon>
        <taxon>Actinomycetes</taxon>
        <taxon>Streptosporangiales</taxon>
        <taxon>Streptosporangiaceae</taxon>
        <taxon>Sphaerisporangium</taxon>
    </lineage>
</organism>